<dbReference type="eggNOG" id="COG1075">
    <property type="taxonomic scope" value="Bacteria"/>
</dbReference>
<feature type="signal peptide" evidence="1">
    <location>
        <begin position="1"/>
        <end position="21"/>
    </location>
</feature>
<dbReference type="InterPro" id="IPR029058">
    <property type="entry name" value="AB_hydrolase_fold"/>
</dbReference>
<dbReference type="Proteomes" id="UP000018415">
    <property type="component" value="Unassembled WGS sequence"/>
</dbReference>
<gene>
    <name evidence="2" type="ORF">P253_01978</name>
</gene>
<protein>
    <recommendedName>
        <fullName evidence="4">Triacylglycerol lipase</fullName>
    </recommendedName>
</protein>
<keyword evidence="1" id="KW-0732">Signal</keyword>
<accession>V2UH51</accession>
<evidence type="ECO:0000313" key="2">
    <source>
        <dbReference type="EMBL" id="ESK47955.1"/>
    </source>
</evidence>
<dbReference type="Gene3D" id="3.40.50.1820">
    <property type="entry name" value="alpha/beta hydrolase"/>
    <property type="match status" value="1"/>
</dbReference>
<dbReference type="PATRIC" id="fig|1341679.3.peg.1925"/>
<organism evidence="2 3">
    <name type="scientific">Acinetobacter indicus CIP 110367</name>
    <dbReference type="NCBI Taxonomy" id="1341679"/>
    <lineage>
        <taxon>Bacteria</taxon>
        <taxon>Pseudomonadati</taxon>
        <taxon>Pseudomonadota</taxon>
        <taxon>Gammaproteobacteria</taxon>
        <taxon>Moraxellales</taxon>
        <taxon>Moraxellaceae</taxon>
        <taxon>Acinetobacter</taxon>
    </lineage>
</organism>
<reference evidence="2 3" key="1">
    <citation type="submission" date="2013-10" db="EMBL/GenBank/DDBJ databases">
        <title>The Genome Sequence of Acinetobacter indicus CIP 110367.</title>
        <authorList>
            <consortium name="The Broad Institute Genomics Platform"/>
            <consortium name="The Broad Institute Genome Sequencing Center for Infectious Disease"/>
            <person name="Cerqueira G."/>
            <person name="Feldgarden M."/>
            <person name="Courvalin P."/>
            <person name="Grillot-Courvalin C."/>
            <person name="Clermont D."/>
            <person name="Rocha E."/>
            <person name="Yoon E.-J."/>
            <person name="Nemec A."/>
            <person name="Young S.K."/>
            <person name="Zeng Q."/>
            <person name="Gargeya S."/>
            <person name="Fitzgerald M."/>
            <person name="Abouelleil A."/>
            <person name="Alvarado L."/>
            <person name="Berlin A.M."/>
            <person name="Chapman S.B."/>
            <person name="Gainer-Dewar J."/>
            <person name="Goldberg J."/>
            <person name="Gnerre S."/>
            <person name="Griggs A."/>
            <person name="Gujja S."/>
            <person name="Hansen M."/>
            <person name="Howarth C."/>
            <person name="Imamovic A."/>
            <person name="Ireland A."/>
            <person name="Larimer J."/>
            <person name="McCowan C."/>
            <person name="Murphy C."/>
            <person name="Pearson M."/>
            <person name="Poon T.W."/>
            <person name="Priest M."/>
            <person name="Roberts A."/>
            <person name="Saif S."/>
            <person name="Shea T."/>
            <person name="Sykes S."/>
            <person name="Wortman J."/>
            <person name="Nusbaum C."/>
            <person name="Birren B."/>
        </authorList>
    </citation>
    <scope>NUCLEOTIDE SEQUENCE [LARGE SCALE GENOMIC DNA]</scope>
    <source>
        <strain evidence="2 3">CIP 110367</strain>
    </source>
</reference>
<dbReference type="EMBL" id="AYET01000004">
    <property type="protein sequence ID" value="ESK47955.1"/>
    <property type="molecule type" value="Genomic_DNA"/>
</dbReference>
<evidence type="ECO:0000313" key="3">
    <source>
        <dbReference type="Proteomes" id="UP000018415"/>
    </source>
</evidence>
<evidence type="ECO:0000256" key="1">
    <source>
        <dbReference type="SAM" id="SignalP"/>
    </source>
</evidence>
<comment type="caution">
    <text evidence="2">The sequence shown here is derived from an EMBL/GenBank/DDBJ whole genome shotgun (WGS) entry which is preliminary data.</text>
</comment>
<sequence>MKIKILLTLMTTVLCCGTVLAQDSHVIKAESKRVTSVYAQTQYPIVFAHGMVGFNRIGTDTLGMDYWYQILPDLARNGGNA</sequence>
<keyword evidence="3" id="KW-1185">Reference proteome</keyword>
<name>V2UH51_9GAMM</name>
<dbReference type="AlphaFoldDB" id="V2UH51"/>
<dbReference type="HOGENOM" id="CLU_141442_0_0_6"/>
<proteinExistence type="predicted"/>
<feature type="chain" id="PRO_5004710065" description="Triacylglycerol lipase" evidence="1">
    <location>
        <begin position="22"/>
        <end position="81"/>
    </location>
</feature>
<evidence type="ECO:0008006" key="4">
    <source>
        <dbReference type="Google" id="ProtNLM"/>
    </source>
</evidence>